<dbReference type="InterPro" id="IPR025205">
    <property type="entry name" value="PilX/PilW_C"/>
</dbReference>
<evidence type="ECO:0008006" key="5">
    <source>
        <dbReference type="Google" id="ProtNLM"/>
    </source>
</evidence>
<dbReference type="PATRIC" id="fig|29423.5.peg.2225"/>
<sequence>MRTYSGATLAVTLLLLFVVSLLSISAMQVSNFQEKMSSNLQDKELSFNAAESALAAGEAWILSLSQQPPVLATCSPFPCVQETYQNLDFSTQSSNWWQTNSAVYASQLHSLASPPRYIIEFLQFVPDSPEVGDSSKKSTGTFYYKITARGTGSSNNAVSILQTTIGRRF</sequence>
<evidence type="ECO:0000313" key="3">
    <source>
        <dbReference type="EMBL" id="KTD36985.1"/>
    </source>
</evidence>
<dbReference type="InterPro" id="IPR025746">
    <property type="entry name" value="PilX_N_dom"/>
</dbReference>
<feature type="domain" description="Type 4 fimbrial biogenesis protein PilX N-terminal" evidence="2">
    <location>
        <begin position="5"/>
        <end position="55"/>
    </location>
</feature>
<evidence type="ECO:0000259" key="2">
    <source>
        <dbReference type="Pfam" id="PF14341"/>
    </source>
</evidence>
<accession>A0A0W0WXD0</accession>
<dbReference type="Pfam" id="PF13681">
    <property type="entry name" value="PilX"/>
    <property type="match status" value="1"/>
</dbReference>
<gene>
    <name evidence="3" type="ORF">Loak_2121</name>
</gene>
<comment type="caution">
    <text evidence="3">The sequence shown here is derived from an EMBL/GenBank/DDBJ whole genome shotgun (WGS) entry which is preliminary data.</text>
</comment>
<protein>
    <recommendedName>
        <fullName evidence="5">Tfp pilus assembly protein PilX</fullName>
    </recommendedName>
</protein>
<dbReference type="EMBL" id="LNYP01000031">
    <property type="protein sequence ID" value="KTD36985.1"/>
    <property type="molecule type" value="Genomic_DNA"/>
</dbReference>
<evidence type="ECO:0000259" key="1">
    <source>
        <dbReference type="Pfam" id="PF13681"/>
    </source>
</evidence>
<dbReference type="Proteomes" id="UP000054858">
    <property type="component" value="Unassembled WGS sequence"/>
</dbReference>
<feature type="domain" description="PilX/PilW C-terminal" evidence="1">
    <location>
        <begin position="88"/>
        <end position="165"/>
    </location>
</feature>
<organism evidence="3 4">
    <name type="scientific">Legionella oakridgensis</name>
    <dbReference type="NCBI Taxonomy" id="29423"/>
    <lineage>
        <taxon>Bacteria</taxon>
        <taxon>Pseudomonadati</taxon>
        <taxon>Pseudomonadota</taxon>
        <taxon>Gammaproteobacteria</taxon>
        <taxon>Legionellales</taxon>
        <taxon>Legionellaceae</taxon>
        <taxon>Legionella</taxon>
    </lineage>
</organism>
<dbReference type="Pfam" id="PF14341">
    <property type="entry name" value="PilX_N"/>
    <property type="match status" value="1"/>
</dbReference>
<evidence type="ECO:0000313" key="4">
    <source>
        <dbReference type="Proteomes" id="UP000054858"/>
    </source>
</evidence>
<reference evidence="3 4" key="1">
    <citation type="submission" date="2015-11" db="EMBL/GenBank/DDBJ databases">
        <title>Genomic analysis of 38 Legionella species identifies large and diverse effector repertoires.</title>
        <authorList>
            <person name="Burstein D."/>
            <person name="Amaro F."/>
            <person name="Zusman T."/>
            <person name="Lifshitz Z."/>
            <person name="Cohen O."/>
            <person name="Gilbert J.A."/>
            <person name="Pupko T."/>
            <person name="Shuman H.A."/>
            <person name="Segal G."/>
        </authorList>
    </citation>
    <scope>NUCLEOTIDE SEQUENCE [LARGE SCALE GENOMIC DNA]</scope>
    <source>
        <strain evidence="3 4">Oak Ridge-10</strain>
    </source>
</reference>
<dbReference type="RefSeq" id="WP_035895097.1">
    <property type="nucleotide sequence ID" value="NZ_LCUA01000001.1"/>
</dbReference>
<proteinExistence type="predicted"/>
<dbReference type="AlphaFoldDB" id="A0A0W0WXD0"/>
<name>A0A0W0WXD0_9GAMM</name>